<reference evidence="1" key="1">
    <citation type="submission" date="2014-12" db="EMBL/GenBank/DDBJ databases">
        <title>Insight into the proteome of Arion vulgaris.</title>
        <authorList>
            <person name="Aradska J."/>
            <person name="Bulat T."/>
            <person name="Smidak R."/>
            <person name="Sarate P."/>
            <person name="Gangsoo J."/>
            <person name="Sialana F."/>
            <person name="Bilban M."/>
            <person name="Lubec G."/>
        </authorList>
    </citation>
    <scope>NUCLEOTIDE SEQUENCE</scope>
    <source>
        <tissue evidence="1">Skin</tissue>
    </source>
</reference>
<gene>
    <name evidence="1" type="primary">ORF19873</name>
</gene>
<protein>
    <submittedName>
        <fullName evidence="1">Uncharacterized protein</fullName>
    </submittedName>
</protein>
<sequence length="53" mass="6070">MLGTNQTDDREWLTCLITMKENIREVKEKLKCSNLKGKHDFCCPTALVPSSRS</sequence>
<proteinExistence type="predicted"/>
<feature type="non-terminal residue" evidence="1">
    <location>
        <position position="53"/>
    </location>
</feature>
<organism evidence="1">
    <name type="scientific">Arion vulgaris</name>
    <dbReference type="NCBI Taxonomy" id="1028688"/>
    <lineage>
        <taxon>Eukaryota</taxon>
        <taxon>Metazoa</taxon>
        <taxon>Spiralia</taxon>
        <taxon>Lophotrochozoa</taxon>
        <taxon>Mollusca</taxon>
        <taxon>Gastropoda</taxon>
        <taxon>Heterobranchia</taxon>
        <taxon>Euthyneura</taxon>
        <taxon>Panpulmonata</taxon>
        <taxon>Eupulmonata</taxon>
        <taxon>Stylommatophora</taxon>
        <taxon>Helicina</taxon>
        <taxon>Arionoidea</taxon>
        <taxon>Arionidae</taxon>
        <taxon>Arion</taxon>
    </lineage>
</organism>
<accession>A0A0B6YAV1</accession>
<dbReference type="EMBL" id="HACG01006454">
    <property type="protein sequence ID" value="CEK53319.1"/>
    <property type="molecule type" value="Transcribed_RNA"/>
</dbReference>
<dbReference type="AlphaFoldDB" id="A0A0B6YAV1"/>
<evidence type="ECO:0000313" key="1">
    <source>
        <dbReference type="EMBL" id="CEK53319.1"/>
    </source>
</evidence>
<name>A0A0B6YAV1_9EUPU</name>